<dbReference type="GO" id="GO:0009007">
    <property type="term" value="F:site-specific DNA-methyltransferase (adenine-specific) activity"/>
    <property type="evidence" value="ECO:0007669"/>
    <property type="project" value="UniProtKB-EC"/>
</dbReference>
<sequence>MGINQLRGFADRARVRLTAEFGEQEAYRWFSRIVARRFMEVNGFTGAAIDDGTPAVWAVVEDAEQVLTPEVCRDVEVVGWLHQFYGAERKDEVFAGIGRGRKAGAAEIPAATQLFTPQWIVRYLVENSLGRLWLLNRPDSRLAERMRYYIPPVQPETDFVKLDSPEELRILDPACGAGHMLTYAFDLLHAIYEEEGYEPASIPGLVLAKNLHGVEIDPRAAELAGFALSMKARQDVEANIRVLDADTFGSLSRESLDRRYHVVVANPPYLYASSMGPTLTAWLRKHYPNAKATLDVAFIERALELAVENGYAALVTMQSWMFLSSYKAFRAHLLDECRIVTMAHLGARAFDAIDGEVVSTTAFVVLNQPDEERAGVYVRLVGGNSEASKAAAFRGGGGRFEVSGRALRTIPQAPIAYWLRRRDVFAGERIGQRFRSGGRTKTHGNERFVRYAWEVPPDSDRWAPYSNGGGSRKFYGLISQVVDWSPEARAHYARHGGLPNPAYAGRPGVTWSMVGGTGFRLKPATARNSSGSPTLFTDDEDLLHATLALLNSSAHEYLLQALNPTVNTEVVDVLALPSVPAGAEQRLAELGRGSVELYRADWDAAETSRDFAGSPLLGYDARSLAAAVAGLEADVDRRWAEIGRLQREINEIAAASLGLTGEVDVSSTDARPKHDAVRDLVSFAVGCMFGRFRLPGFEPVDVIAEPDFADRFRAFLQLSFHNDETDLRFVEHRLGKDIRRYFVTDFYKDHVQRYRKRPIYWMFSSPKSAFNALVHAHRYDSGTPGSVRRHLHDQVEYANELRAAEGIAIDLNEGIKVNYAKLGRVLRRIPGL</sequence>
<comment type="caution">
    <text evidence="7">The sequence shown here is derived from an EMBL/GenBank/DDBJ whole genome shotgun (WGS) entry which is preliminary data.</text>
</comment>
<keyword evidence="8" id="KW-1185">Reference proteome</keyword>
<dbReference type="InterPro" id="IPR029063">
    <property type="entry name" value="SAM-dependent_MTases_sf"/>
</dbReference>
<name>A0A917X3H1_9ACTN</name>
<evidence type="ECO:0000256" key="1">
    <source>
        <dbReference type="ARBA" id="ARBA00011900"/>
    </source>
</evidence>
<evidence type="ECO:0000256" key="5">
    <source>
        <dbReference type="ARBA" id="ARBA00047942"/>
    </source>
</evidence>
<dbReference type="PROSITE" id="PS00092">
    <property type="entry name" value="N6_MTASE"/>
    <property type="match status" value="1"/>
</dbReference>
<dbReference type="SUPFAM" id="SSF53335">
    <property type="entry name" value="S-adenosyl-L-methionine-dependent methyltransferases"/>
    <property type="match status" value="1"/>
</dbReference>
<dbReference type="InterPro" id="IPR050953">
    <property type="entry name" value="N4_N6_ade-DNA_methylase"/>
</dbReference>
<evidence type="ECO:0000256" key="2">
    <source>
        <dbReference type="ARBA" id="ARBA00022603"/>
    </source>
</evidence>
<dbReference type="PRINTS" id="PR00507">
    <property type="entry name" value="N12N6MTFRASE"/>
</dbReference>
<dbReference type="GO" id="GO:0006304">
    <property type="term" value="P:DNA modification"/>
    <property type="evidence" value="ECO:0007669"/>
    <property type="project" value="InterPro"/>
</dbReference>
<proteinExistence type="predicted"/>
<feature type="domain" description="Type II methyltransferase M.TaqI-like" evidence="6">
    <location>
        <begin position="209"/>
        <end position="347"/>
    </location>
</feature>
<evidence type="ECO:0000313" key="8">
    <source>
        <dbReference type="Proteomes" id="UP000642070"/>
    </source>
</evidence>
<dbReference type="Gene3D" id="3.40.50.150">
    <property type="entry name" value="Vaccinia Virus protein VP39"/>
    <property type="match status" value="1"/>
</dbReference>
<dbReference type="GO" id="GO:0032259">
    <property type="term" value="P:methylation"/>
    <property type="evidence" value="ECO:0007669"/>
    <property type="project" value="UniProtKB-KW"/>
</dbReference>
<comment type="catalytic activity">
    <reaction evidence="5">
        <text>a 2'-deoxyadenosine in DNA + S-adenosyl-L-methionine = an N(6)-methyl-2'-deoxyadenosine in DNA + S-adenosyl-L-homocysteine + H(+)</text>
        <dbReference type="Rhea" id="RHEA:15197"/>
        <dbReference type="Rhea" id="RHEA-COMP:12418"/>
        <dbReference type="Rhea" id="RHEA-COMP:12419"/>
        <dbReference type="ChEBI" id="CHEBI:15378"/>
        <dbReference type="ChEBI" id="CHEBI:57856"/>
        <dbReference type="ChEBI" id="CHEBI:59789"/>
        <dbReference type="ChEBI" id="CHEBI:90615"/>
        <dbReference type="ChEBI" id="CHEBI:90616"/>
        <dbReference type="EC" id="2.1.1.72"/>
    </reaction>
</comment>
<reference evidence="7" key="1">
    <citation type="journal article" date="2014" name="Int. J. Syst. Evol. Microbiol.">
        <title>Complete genome sequence of Corynebacterium casei LMG S-19264T (=DSM 44701T), isolated from a smear-ripened cheese.</title>
        <authorList>
            <consortium name="US DOE Joint Genome Institute (JGI-PGF)"/>
            <person name="Walter F."/>
            <person name="Albersmeier A."/>
            <person name="Kalinowski J."/>
            <person name="Ruckert C."/>
        </authorList>
    </citation>
    <scope>NUCLEOTIDE SEQUENCE</scope>
    <source>
        <strain evidence="7">JCM 19831</strain>
    </source>
</reference>
<accession>A0A917X3H1</accession>
<dbReference type="InterPro" id="IPR011639">
    <property type="entry name" value="MethylTrfase_TaqI-like_dom"/>
</dbReference>
<keyword evidence="3" id="KW-0808">Transferase</keyword>
<evidence type="ECO:0000313" key="7">
    <source>
        <dbReference type="EMBL" id="GGM65730.1"/>
    </source>
</evidence>
<dbReference type="AlphaFoldDB" id="A0A917X3H1"/>
<dbReference type="PANTHER" id="PTHR33841">
    <property type="entry name" value="DNA METHYLTRANSFERASE YEEA-RELATED"/>
    <property type="match status" value="1"/>
</dbReference>
<dbReference type="InterPro" id="IPR002052">
    <property type="entry name" value="DNA_methylase_N6_adenine_CS"/>
</dbReference>
<dbReference type="EC" id="2.1.1.72" evidence="1"/>
<organism evidence="7 8">
    <name type="scientific">Dactylosporangium sucinum</name>
    <dbReference type="NCBI Taxonomy" id="1424081"/>
    <lineage>
        <taxon>Bacteria</taxon>
        <taxon>Bacillati</taxon>
        <taxon>Actinomycetota</taxon>
        <taxon>Actinomycetes</taxon>
        <taxon>Micromonosporales</taxon>
        <taxon>Micromonosporaceae</taxon>
        <taxon>Dactylosporangium</taxon>
    </lineage>
</organism>
<dbReference type="Proteomes" id="UP000642070">
    <property type="component" value="Unassembled WGS sequence"/>
</dbReference>
<keyword evidence="4" id="KW-0949">S-adenosyl-L-methionine</keyword>
<dbReference type="EMBL" id="BMPI01000052">
    <property type="protein sequence ID" value="GGM65730.1"/>
    <property type="molecule type" value="Genomic_DNA"/>
</dbReference>
<evidence type="ECO:0000256" key="4">
    <source>
        <dbReference type="ARBA" id="ARBA00022691"/>
    </source>
</evidence>
<dbReference type="GO" id="GO:0003676">
    <property type="term" value="F:nucleic acid binding"/>
    <property type="evidence" value="ECO:0007669"/>
    <property type="project" value="InterPro"/>
</dbReference>
<dbReference type="Pfam" id="PF07669">
    <property type="entry name" value="Eco57I"/>
    <property type="match status" value="1"/>
</dbReference>
<keyword evidence="2" id="KW-0489">Methyltransferase</keyword>
<reference evidence="7" key="2">
    <citation type="submission" date="2020-09" db="EMBL/GenBank/DDBJ databases">
        <authorList>
            <person name="Sun Q."/>
            <person name="Ohkuma M."/>
        </authorList>
    </citation>
    <scope>NUCLEOTIDE SEQUENCE</scope>
    <source>
        <strain evidence="7">JCM 19831</strain>
    </source>
</reference>
<dbReference type="PANTHER" id="PTHR33841:SF1">
    <property type="entry name" value="DNA METHYLTRANSFERASE A"/>
    <property type="match status" value="1"/>
</dbReference>
<evidence type="ECO:0000259" key="6">
    <source>
        <dbReference type="Pfam" id="PF07669"/>
    </source>
</evidence>
<protein>
    <recommendedName>
        <fullName evidence="1">site-specific DNA-methyltransferase (adenine-specific)</fullName>
        <ecNumber evidence="1">2.1.1.72</ecNumber>
    </recommendedName>
</protein>
<gene>
    <name evidence="7" type="ORF">GCM10007977_079150</name>
</gene>
<evidence type="ECO:0000256" key="3">
    <source>
        <dbReference type="ARBA" id="ARBA00022679"/>
    </source>
</evidence>
<dbReference type="CDD" id="cd02440">
    <property type="entry name" value="AdoMet_MTases"/>
    <property type="match status" value="1"/>
</dbReference>